<dbReference type="PROSITE" id="PS51123">
    <property type="entry name" value="OMPA_2"/>
    <property type="match status" value="1"/>
</dbReference>
<evidence type="ECO:0000259" key="7">
    <source>
        <dbReference type="PROSITE" id="PS51123"/>
    </source>
</evidence>
<dbReference type="Gene3D" id="3.30.1330.60">
    <property type="entry name" value="OmpA-like domain"/>
    <property type="match status" value="1"/>
</dbReference>
<keyword evidence="2 4" id="KW-0472">Membrane</keyword>
<sequence length="192" mass="19921">MRTALPLAAILLTLAAGAADAQAPARDPLADTILRNLTRGIRVPGQGGDAVTAPVTPVTPADPRSPVQSATTAPPGMPAVSLLITFATGSATLTPDAEVLLASLARALTAPELARSRFRIEGHTDTVGSAALNQALSERRAEAVRGLLTQRYGIPAERLETLGLGETMLLVRTPDGTPEARNRRVQVINLGN</sequence>
<dbReference type="PRINTS" id="PR01021">
    <property type="entry name" value="OMPADOMAIN"/>
</dbReference>
<evidence type="ECO:0000256" key="3">
    <source>
        <dbReference type="ARBA" id="ARBA00023237"/>
    </source>
</evidence>
<reference evidence="8" key="2">
    <citation type="journal article" date="2021" name="Syst. Appl. Microbiol.">
        <title>Roseomonas hellenica sp. nov., isolated from roots of wild-growing Alkanna tinctoria.</title>
        <authorList>
            <person name="Rat A."/>
            <person name="Naranjo H.D."/>
            <person name="Lebbe L."/>
            <person name="Cnockaert M."/>
            <person name="Krigas N."/>
            <person name="Grigoriadou K."/>
            <person name="Maloupa E."/>
            <person name="Willems A."/>
        </authorList>
    </citation>
    <scope>NUCLEOTIDE SEQUENCE</scope>
    <source>
        <strain evidence="8">LMG 31228</strain>
    </source>
</reference>
<keyword evidence="9" id="KW-1185">Reference proteome</keyword>
<comment type="subcellular location">
    <subcellularLocation>
        <location evidence="1">Cell outer membrane</location>
    </subcellularLocation>
</comment>
<evidence type="ECO:0000256" key="6">
    <source>
        <dbReference type="SAM" id="SignalP"/>
    </source>
</evidence>
<reference evidence="8" key="1">
    <citation type="submission" date="2020-01" db="EMBL/GenBank/DDBJ databases">
        <authorList>
            <person name="Rat A."/>
        </authorList>
    </citation>
    <scope>NUCLEOTIDE SEQUENCE</scope>
    <source>
        <strain evidence="8">LMG 31228</strain>
    </source>
</reference>
<organism evidence="8 9">
    <name type="scientific">Neoroseomonas eburnea</name>
    <dbReference type="NCBI Taxonomy" id="1346889"/>
    <lineage>
        <taxon>Bacteria</taxon>
        <taxon>Pseudomonadati</taxon>
        <taxon>Pseudomonadota</taxon>
        <taxon>Alphaproteobacteria</taxon>
        <taxon>Acetobacterales</taxon>
        <taxon>Acetobacteraceae</taxon>
        <taxon>Neoroseomonas</taxon>
    </lineage>
</organism>
<name>A0A9X9XFL1_9PROT</name>
<dbReference type="PANTHER" id="PTHR30329">
    <property type="entry name" value="STATOR ELEMENT OF FLAGELLAR MOTOR COMPLEX"/>
    <property type="match status" value="1"/>
</dbReference>
<dbReference type="InterPro" id="IPR036737">
    <property type="entry name" value="OmpA-like_sf"/>
</dbReference>
<evidence type="ECO:0000313" key="9">
    <source>
        <dbReference type="Proteomes" id="UP001138709"/>
    </source>
</evidence>
<evidence type="ECO:0000256" key="2">
    <source>
        <dbReference type="ARBA" id="ARBA00023136"/>
    </source>
</evidence>
<dbReference type="PANTHER" id="PTHR30329:SF21">
    <property type="entry name" value="LIPOPROTEIN YIAD-RELATED"/>
    <property type="match status" value="1"/>
</dbReference>
<dbReference type="GO" id="GO:0009279">
    <property type="term" value="C:cell outer membrane"/>
    <property type="evidence" value="ECO:0007669"/>
    <property type="project" value="UniProtKB-SubCell"/>
</dbReference>
<dbReference type="InterPro" id="IPR006664">
    <property type="entry name" value="OMP_bac"/>
</dbReference>
<accession>A0A9X9XFL1</accession>
<evidence type="ECO:0000256" key="4">
    <source>
        <dbReference type="PROSITE-ProRule" id="PRU00473"/>
    </source>
</evidence>
<feature type="signal peptide" evidence="6">
    <location>
        <begin position="1"/>
        <end position="18"/>
    </location>
</feature>
<dbReference type="CDD" id="cd07185">
    <property type="entry name" value="OmpA_C-like"/>
    <property type="match status" value="1"/>
</dbReference>
<dbReference type="Pfam" id="PF00691">
    <property type="entry name" value="OmpA"/>
    <property type="match status" value="1"/>
</dbReference>
<feature type="region of interest" description="Disordered" evidence="5">
    <location>
        <begin position="45"/>
        <end position="73"/>
    </location>
</feature>
<comment type="caution">
    <text evidence="8">The sequence shown here is derived from an EMBL/GenBank/DDBJ whole genome shotgun (WGS) entry which is preliminary data.</text>
</comment>
<gene>
    <name evidence="8" type="ORF">GXW74_18545</name>
</gene>
<dbReference type="EMBL" id="JAAEDL010000019">
    <property type="protein sequence ID" value="MBR0682497.1"/>
    <property type="molecule type" value="Genomic_DNA"/>
</dbReference>
<dbReference type="PROSITE" id="PS01068">
    <property type="entry name" value="OMPA_1"/>
    <property type="match status" value="1"/>
</dbReference>
<feature type="chain" id="PRO_5040926513" evidence="6">
    <location>
        <begin position="19"/>
        <end position="192"/>
    </location>
</feature>
<dbReference type="AlphaFoldDB" id="A0A9X9XFL1"/>
<keyword evidence="6" id="KW-0732">Signal</keyword>
<dbReference type="InterPro" id="IPR006665">
    <property type="entry name" value="OmpA-like"/>
</dbReference>
<proteinExistence type="predicted"/>
<evidence type="ECO:0000313" key="8">
    <source>
        <dbReference type="EMBL" id="MBR0682497.1"/>
    </source>
</evidence>
<dbReference type="SUPFAM" id="SSF103088">
    <property type="entry name" value="OmpA-like"/>
    <property type="match status" value="1"/>
</dbReference>
<dbReference type="RefSeq" id="WP_211848027.1">
    <property type="nucleotide sequence ID" value="NZ_JAAEDL010000019.1"/>
</dbReference>
<feature type="compositionally biased region" description="Low complexity" evidence="5">
    <location>
        <begin position="50"/>
        <end position="61"/>
    </location>
</feature>
<keyword evidence="3" id="KW-0998">Cell outer membrane</keyword>
<dbReference type="InterPro" id="IPR050330">
    <property type="entry name" value="Bact_OuterMem_StrucFunc"/>
</dbReference>
<feature type="domain" description="OmpA-like" evidence="7">
    <location>
        <begin position="73"/>
        <end position="192"/>
    </location>
</feature>
<dbReference type="Proteomes" id="UP001138709">
    <property type="component" value="Unassembled WGS sequence"/>
</dbReference>
<evidence type="ECO:0000256" key="5">
    <source>
        <dbReference type="SAM" id="MobiDB-lite"/>
    </source>
</evidence>
<dbReference type="InterPro" id="IPR006690">
    <property type="entry name" value="OMPA-like_CS"/>
</dbReference>
<protein>
    <submittedName>
        <fullName evidence="8">OmpA family protein</fullName>
    </submittedName>
</protein>
<evidence type="ECO:0000256" key="1">
    <source>
        <dbReference type="ARBA" id="ARBA00004442"/>
    </source>
</evidence>